<name>A0ABP9XY17_9FUNG</name>
<dbReference type="EMBL" id="BAABUJ010000012">
    <property type="protein sequence ID" value="GAA5799338.1"/>
    <property type="molecule type" value="Genomic_DNA"/>
</dbReference>
<reference evidence="1 2" key="1">
    <citation type="submission" date="2024-04" db="EMBL/GenBank/DDBJ databases">
        <title>genome sequences of Mucor flavus KT1a and Helicostylum pulchrum KT1b strains isolation_sourced from the surface of a dry-aged beef.</title>
        <authorList>
            <person name="Toyotome T."/>
            <person name="Hosono M."/>
            <person name="Torimaru M."/>
            <person name="Fukuda K."/>
            <person name="Mikami N."/>
        </authorList>
    </citation>
    <scope>NUCLEOTIDE SEQUENCE [LARGE SCALE GENOMIC DNA]</scope>
    <source>
        <strain evidence="1 2">KT1b</strain>
    </source>
</reference>
<proteinExistence type="predicted"/>
<comment type="caution">
    <text evidence="1">The sequence shown here is derived from an EMBL/GenBank/DDBJ whole genome shotgun (WGS) entry which is preliminary data.</text>
</comment>
<keyword evidence="2" id="KW-1185">Reference proteome</keyword>
<dbReference type="Proteomes" id="UP001476247">
    <property type="component" value="Unassembled WGS sequence"/>
</dbReference>
<gene>
    <name evidence="1" type="ORF">HPULCUR_004752</name>
</gene>
<dbReference type="InterPro" id="IPR013761">
    <property type="entry name" value="SAM/pointed_sf"/>
</dbReference>
<evidence type="ECO:0000313" key="1">
    <source>
        <dbReference type="EMBL" id="GAA5799338.1"/>
    </source>
</evidence>
<accession>A0ABP9XY17</accession>
<protein>
    <submittedName>
        <fullName evidence="1">Uncharacterized protein</fullName>
    </submittedName>
</protein>
<sequence>MQPIQPHQLLSKQASAQFDFGNRHHQSVSDFLNHCHLNQYLEIFLLEGFDSVCSFPIDYILST</sequence>
<evidence type="ECO:0000313" key="2">
    <source>
        <dbReference type="Proteomes" id="UP001476247"/>
    </source>
</evidence>
<dbReference type="Gene3D" id="1.10.150.50">
    <property type="entry name" value="Transcription Factor, Ets-1"/>
    <property type="match status" value="1"/>
</dbReference>
<organism evidence="1 2">
    <name type="scientific">Helicostylum pulchrum</name>
    <dbReference type="NCBI Taxonomy" id="562976"/>
    <lineage>
        <taxon>Eukaryota</taxon>
        <taxon>Fungi</taxon>
        <taxon>Fungi incertae sedis</taxon>
        <taxon>Mucoromycota</taxon>
        <taxon>Mucoromycotina</taxon>
        <taxon>Mucoromycetes</taxon>
        <taxon>Mucorales</taxon>
        <taxon>Mucorineae</taxon>
        <taxon>Mucoraceae</taxon>
        <taxon>Helicostylum</taxon>
    </lineage>
</organism>
<dbReference type="SUPFAM" id="SSF47769">
    <property type="entry name" value="SAM/Pointed domain"/>
    <property type="match status" value="1"/>
</dbReference>